<dbReference type="RefSeq" id="WP_284314524.1">
    <property type="nucleotide sequence ID" value="NZ_BSPC01000050.1"/>
</dbReference>
<keyword evidence="5 7" id="KW-1133">Transmembrane helix</keyword>
<evidence type="ECO:0000256" key="3">
    <source>
        <dbReference type="ARBA" id="ARBA00022692"/>
    </source>
</evidence>
<keyword evidence="4" id="KW-0378">Hydrolase</keyword>
<evidence type="ECO:0000256" key="6">
    <source>
        <dbReference type="ARBA" id="ARBA00023136"/>
    </source>
</evidence>
<dbReference type="EMBL" id="BSPC01000050">
    <property type="protein sequence ID" value="GLS21486.1"/>
    <property type="molecule type" value="Genomic_DNA"/>
</dbReference>
<evidence type="ECO:0000256" key="1">
    <source>
        <dbReference type="ARBA" id="ARBA00004651"/>
    </source>
</evidence>
<accession>A0ABQ6CTE7</accession>
<keyword evidence="6 7" id="KW-0472">Membrane</keyword>
<gene>
    <name evidence="9" type="ORF">GCM10007874_45030</name>
</gene>
<dbReference type="Proteomes" id="UP001156882">
    <property type="component" value="Unassembled WGS sequence"/>
</dbReference>
<evidence type="ECO:0000256" key="5">
    <source>
        <dbReference type="ARBA" id="ARBA00022989"/>
    </source>
</evidence>
<comment type="subcellular location">
    <subcellularLocation>
        <location evidence="1">Cell membrane</location>
        <topology evidence="1">Multi-pass membrane protein</topology>
    </subcellularLocation>
</comment>
<dbReference type="PANTHER" id="PTHR14969">
    <property type="entry name" value="SPHINGOSINE-1-PHOSPHATE PHOSPHOHYDROLASE"/>
    <property type="match status" value="1"/>
</dbReference>
<feature type="domain" description="Phosphatidic acid phosphatase type 2/haloperoxidase" evidence="8">
    <location>
        <begin position="72"/>
        <end position="187"/>
    </location>
</feature>
<sequence>MLVVALILLADPASQRILPEWPRSVVHIASIITNLGDSGYYLIPIGIALVLLAMVDLELPPRLDVALRQFWLQLAFAFTAIAATGLIVNIGKRMIGRVRPLHVAPGSYLHFEPFSWRASNASFPSGHATTAWTVAAVLVLCCGPRLRPYVFILGTLVCISRVVIGAHYPADVVAGALFGWFSTLWFAQFLARRGLVFRQNDDGALALRGQDAAKTLLTAWRARR</sequence>
<organism evidence="9 10">
    <name type="scientific">Labrys miyagiensis</name>
    <dbReference type="NCBI Taxonomy" id="346912"/>
    <lineage>
        <taxon>Bacteria</taxon>
        <taxon>Pseudomonadati</taxon>
        <taxon>Pseudomonadota</taxon>
        <taxon>Alphaproteobacteria</taxon>
        <taxon>Hyphomicrobiales</taxon>
        <taxon>Xanthobacteraceae</taxon>
        <taxon>Labrys</taxon>
    </lineage>
</organism>
<evidence type="ECO:0000256" key="7">
    <source>
        <dbReference type="SAM" id="Phobius"/>
    </source>
</evidence>
<comment type="caution">
    <text evidence="9">The sequence shown here is derived from an EMBL/GenBank/DDBJ whole genome shotgun (WGS) entry which is preliminary data.</text>
</comment>
<reference evidence="10" key="1">
    <citation type="journal article" date="2019" name="Int. J. Syst. Evol. Microbiol.">
        <title>The Global Catalogue of Microorganisms (GCM) 10K type strain sequencing project: providing services to taxonomists for standard genome sequencing and annotation.</title>
        <authorList>
            <consortium name="The Broad Institute Genomics Platform"/>
            <consortium name="The Broad Institute Genome Sequencing Center for Infectious Disease"/>
            <person name="Wu L."/>
            <person name="Ma J."/>
        </authorList>
    </citation>
    <scope>NUCLEOTIDE SEQUENCE [LARGE SCALE GENOMIC DNA]</scope>
    <source>
        <strain evidence="10">NBRC 101365</strain>
    </source>
</reference>
<dbReference type="Gene3D" id="1.20.144.10">
    <property type="entry name" value="Phosphatidic acid phosphatase type 2/haloperoxidase"/>
    <property type="match status" value="1"/>
</dbReference>
<keyword evidence="3 7" id="KW-0812">Transmembrane</keyword>
<dbReference type="Pfam" id="PF01569">
    <property type="entry name" value="PAP2"/>
    <property type="match status" value="1"/>
</dbReference>
<evidence type="ECO:0000256" key="2">
    <source>
        <dbReference type="ARBA" id="ARBA00022475"/>
    </source>
</evidence>
<evidence type="ECO:0000313" key="10">
    <source>
        <dbReference type="Proteomes" id="UP001156882"/>
    </source>
</evidence>
<proteinExistence type="predicted"/>
<evidence type="ECO:0000313" key="9">
    <source>
        <dbReference type="EMBL" id="GLS21486.1"/>
    </source>
</evidence>
<evidence type="ECO:0000259" key="8">
    <source>
        <dbReference type="SMART" id="SM00014"/>
    </source>
</evidence>
<dbReference type="SUPFAM" id="SSF48317">
    <property type="entry name" value="Acid phosphatase/Vanadium-dependent haloperoxidase"/>
    <property type="match status" value="1"/>
</dbReference>
<keyword evidence="2" id="KW-1003">Cell membrane</keyword>
<dbReference type="InterPro" id="IPR036938">
    <property type="entry name" value="PAP2/HPO_sf"/>
</dbReference>
<feature type="transmembrane region" description="Helical" evidence="7">
    <location>
        <begin position="172"/>
        <end position="191"/>
    </location>
</feature>
<dbReference type="PANTHER" id="PTHR14969:SF62">
    <property type="entry name" value="DECAPRENYLPHOSPHORYL-5-PHOSPHORIBOSE PHOSPHATASE RV3807C-RELATED"/>
    <property type="match status" value="1"/>
</dbReference>
<name>A0ABQ6CTE7_9HYPH</name>
<dbReference type="SMART" id="SM00014">
    <property type="entry name" value="acidPPc"/>
    <property type="match status" value="1"/>
</dbReference>
<keyword evidence="10" id="KW-1185">Reference proteome</keyword>
<dbReference type="InterPro" id="IPR000326">
    <property type="entry name" value="PAP2/HPO"/>
</dbReference>
<protein>
    <recommendedName>
        <fullName evidence="8">Phosphatidic acid phosphatase type 2/haloperoxidase domain-containing protein</fullName>
    </recommendedName>
</protein>
<feature type="transmembrane region" description="Helical" evidence="7">
    <location>
        <begin position="39"/>
        <end position="59"/>
    </location>
</feature>
<feature type="transmembrane region" description="Helical" evidence="7">
    <location>
        <begin position="71"/>
        <end position="91"/>
    </location>
</feature>
<evidence type="ECO:0000256" key="4">
    <source>
        <dbReference type="ARBA" id="ARBA00022801"/>
    </source>
</evidence>
<feature type="transmembrane region" description="Helical" evidence="7">
    <location>
        <begin position="149"/>
        <end position="166"/>
    </location>
</feature>